<evidence type="ECO:0000313" key="2">
    <source>
        <dbReference type="Proteomes" id="UP001152795"/>
    </source>
</evidence>
<protein>
    <submittedName>
        <fullName evidence="1">RNA-directed DNA polymerase from mobile element jockey</fullName>
    </submittedName>
</protein>
<name>A0A6S7LF00_PARCT</name>
<keyword evidence="1" id="KW-0808">Transferase</keyword>
<accession>A0A6S7LF00</accession>
<reference evidence="1" key="1">
    <citation type="submission" date="2020-04" db="EMBL/GenBank/DDBJ databases">
        <authorList>
            <person name="Alioto T."/>
            <person name="Alioto T."/>
            <person name="Gomez Garrido J."/>
        </authorList>
    </citation>
    <scope>NUCLEOTIDE SEQUENCE</scope>
    <source>
        <strain evidence="1">A484AB</strain>
    </source>
</reference>
<dbReference type="GO" id="GO:0008168">
    <property type="term" value="F:methyltransferase activity"/>
    <property type="evidence" value="ECO:0007669"/>
    <property type="project" value="InterPro"/>
</dbReference>
<organism evidence="1 2">
    <name type="scientific">Paramuricea clavata</name>
    <name type="common">Red gorgonian</name>
    <name type="synonym">Violescent sea-whip</name>
    <dbReference type="NCBI Taxonomy" id="317549"/>
    <lineage>
        <taxon>Eukaryota</taxon>
        <taxon>Metazoa</taxon>
        <taxon>Cnidaria</taxon>
        <taxon>Anthozoa</taxon>
        <taxon>Octocorallia</taxon>
        <taxon>Malacalcyonacea</taxon>
        <taxon>Plexauridae</taxon>
        <taxon>Paramuricea</taxon>
    </lineage>
</organism>
<feature type="non-terminal residue" evidence="1">
    <location>
        <position position="103"/>
    </location>
</feature>
<feature type="non-terminal residue" evidence="1">
    <location>
        <position position="1"/>
    </location>
</feature>
<evidence type="ECO:0000313" key="1">
    <source>
        <dbReference type="EMBL" id="CAB4035962.1"/>
    </source>
</evidence>
<keyword evidence="2" id="KW-1185">Reference proteome</keyword>
<dbReference type="EMBL" id="CACRXK020021557">
    <property type="protein sequence ID" value="CAB4035962.1"/>
    <property type="molecule type" value="Genomic_DNA"/>
</dbReference>
<gene>
    <name evidence="1" type="ORF">PACLA_8A084531</name>
</gene>
<dbReference type="GO" id="GO:0003964">
    <property type="term" value="F:RNA-directed DNA polymerase activity"/>
    <property type="evidence" value="ECO:0007669"/>
    <property type="project" value="UniProtKB-KW"/>
</dbReference>
<keyword evidence="1" id="KW-0695">RNA-directed DNA polymerase</keyword>
<dbReference type="Pfam" id="PF09004">
    <property type="entry name" value="ALKBH8_N"/>
    <property type="match status" value="1"/>
</dbReference>
<comment type="caution">
    <text evidence="1">The sequence shown here is derived from an EMBL/GenBank/DDBJ whole genome shotgun (WGS) entry which is preliminary data.</text>
</comment>
<dbReference type="AlphaFoldDB" id="A0A6S7LF00"/>
<sequence>KDEVTPRVRTKPKNSRSKAEKFVLHERKCKEMRISFTKSEKDFPPVTINNAPVEVVPHVKILGLNVSDNLKWNYYVSELVKKSSKRLYFLTQLKRAKVGCLEL</sequence>
<keyword evidence="1" id="KW-0548">Nucleotidyltransferase</keyword>
<dbReference type="InterPro" id="IPR015095">
    <property type="entry name" value="AlkB_hom8_N"/>
</dbReference>
<proteinExistence type="predicted"/>
<dbReference type="OrthoDB" id="5987559at2759"/>
<dbReference type="Proteomes" id="UP001152795">
    <property type="component" value="Unassembled WGS sequence"/>
</dbReference>
<dbReference type="GO" id="GO:0016706">
    <property type="term" value="F:2-oxoglutarate-dependent dioxygenase activity"/>
    <property type="evidence" value="ECO:0007669"/>
    <property type="project" value="InterPro"/>
</dbReference>